<dbReference type="AlphaFoldDB" id="A0A1B2ENN5"/>
<evidence type="ECO:0000313" key="5">
    <source>
        <dbReference type="EMBL" id="ANY81560.1"/>
    </source>
</evidence>
<keyword evidence="2" id="KW-0238">DNA-binding</keyword>
<evidence type="ECO:0000256" key="1">
    <source>
        <dbReference type="ARBA" id="ARBA00023015"/>
    </source>
</evidence>
<dbReference type="Pfam" id="PF00027">
    <property type="entry name" value="cNMP_binding"/>
    <property type="match status" value="1"/>
</dbReference>
<proteinExistence type="predicted"/>
<accession>A0A1B2ENN5</accession>
<dbReference type="InterPro" id="IPR000595">
    <property type="entry name" value="cNMP-bd_dom"/>
</dbReference>
<dbReference type="InterPro" id="IPR012318">
    <property type="entry name" value="HTH_CRP"/>
</dbReference>
<dbReference type="EMBL" id="CP016616">
    <property type="protein sequence ID" value="ANY81560.1"/>
    <property type="molecule type" value="Genomic_DNA"/>
</dbReference>
<organism evidence="5">
    <name type="scientific">Microvirga ossetica</name>
    <dbReference type="NCBI Taxonomy" id="1882682"/>
    <lineage>
        <taxon>Bacteria</taxon>
        <taxon>Pseudomonadati</taxon>
        <taxon>Pseudomonadota</taxon>
        <taxon>Alphaproteobacteria</taxon>
        <taxon>Hyphomicrobiales</taxon>
        <taxon>Methylobacteriaceae</taxon>
        <taxon>Microvirga</taxon>
    </lineage>
</organism>
<evidence type="ECO:0000256" key="3">
    <source>
        <dbReference type="ARBA" id="ARBA00023163"/>
    </source>
</evidence>
<keyword evidence="3" id="KW-0804">Transcription</keyword>
<reference evidence="5" key="1">
    <citation type="submission" date="2016-07" db="EMBL/GenBank/DDBJ databases">
        <title>Microvirga ossetica sp. nov. a new species of rhizobia isolated from root nodules of the legume species Vicia alpestris Steven originated from North Ossetia region in the Caucasus.</title>
        <authorList>
            <person name="Safronova V.I."/>
            <person name="Kuznetsova I.G."/>
            <person name="Sazanova A.L."/>
            <person name="Belimov A."/>
            <person name="Andronov E."/>
            <person name="Osledkin Y.S."/>
            <person name="Onishchuk O.P."/>
            <person name="Kurchak O.N."/>
            <person name="Shaposhnikov A.I."/>
            <person name="Willems A."/>
            <person name="Tikhonovich I.A."/>
        </authorList>
    </citation>
    <scope>NUCLEOTIDE SEQUENCE [LARGE SCALE GENOMIC DNA]</scope>
    <source>
        <strain evidence="5">V5/3M</strain>
    </source>
</reference>
<dbReference type="InterPro" id="IPR014710">
    <property type="entry name" value="RmlC-like_jellyroll"/>
</dbReference>
<dbReference type="SUPFAM" id="SSF46785">
    <property type="entry name" value="Winged helix' DNA-binding domain"/>
    <property type="match status" value="1"/>
</dbReference>
<dbReference type="InterPro" id="IPR036388">
    <property type="entry name" value="WH-like_DNA-bd_sf"/>
</dbReference>
<dbReference type="InterPro" id="IPR036390">
    <property type="entry name" value="WH_DNA-bd_sf"/>
</dbReference>
<name>A0A1B2ENN5_9HYPH</name>
<evidence type="ECO:0000259" key="4">
    <source>
        <dbReference type="PROSITE" id="PS51063"/>
    </source>
</evidence>
<dbReference type="GO" id="GO:0006355">
    <property type="term" value="P:regulation of DNA-templated transcription"/>
    <property type="evidence" value="ECO:0007669"/>
    <property type="project" value="InterPro"/>
</dbReference>
<sequence>MVPEGSTQSHSSLVLKGFAARHQHLAGGKRQITAFHVPGDFMDLHSFLLKKMEDGVGALTPCTVAAVPHSDLREITKNYPYLTRVLWLTTLIDAAVHRTWIMTLGRMDARNRVAHFLCEMHDRLEAVGLTKDHGYDLRITQEELGDAFGLTTVHVNRILQELRGDGLITSRGKSVVINDWERLQKEGQYNPDYLHLSQQIERD</sequence>
<dbReference type="SUPFAM" id="SSF51206">
    <property type="entry name" value="cAMP-binding domain-like"/>
    <property type="match status" value="1"/>
</dbReference>
<dbReference type="SMART" id="SM00419">
    <property type="entry name" value="HTH_CRP"/>
    <property type="match status" value="1"/>
</dbReference>
<dbReference type="PROSITE" id="PS51063">
    <property type="entry name" value="HTH_CRP_2"/>
    <property type="match status" value="1"/>
</dbReference>
<keyword evidence="1" id="KW-0805">Transcription regulation</keyword>
<dbReference type="Gene3D" id="1.10.10.10">
    <property type="entry name" value="Winged helix-like DNA-binding domain superfamily/Winged helix DNA-binding domain"/>
    <property type="match status" value="1"/>
</dbReference>
<dbReference type="GO" id="GO:0003677">
    <property type="term" value="F:DNA binding"/>
    <property type="evidence" value="ECO:0007669"/>
    <property type="project" value="UniProtKB-KW"/>
</dbReference>
<protein>
    <submittedName>
        <fullName evidence="5">Crp/Fnr family transcriptional regulator</fullName>
    </submittedName>
</protein>
<gene>
    <name evidence="5" type="ORF">BB934_03250</name>
</gene>
<dbReference type="CDD" id="cd00038">
    <property type="entry name" value="CAP_ED"/>
    <property type="match status" value="1"/>
</dbReference>
<evidence type="ECO:0000256" key="2">
    <source>
        <dbReference type="ARBA" id="ARBA00023125"/>
    </source>
</evidence>
<dbReference type="InterPro" id="IPR018490">
    <property type="entry name" value="cNMP-bd_dom_sf"/>
</dbReference>
<dbReference type="Gene3D" id="2.60.120.10">
    <property type="entry name" value="Jelly Rolls"/>
    <property type="match status" value="1"/>
</dbReference>
<dbReference type="Pfam" id="PF13545">
    <property type="entry name" value="HTH_Crp_2"/>
    <property type="match status" value="1"/>
</dbReference>
<dbReference type="KEGG" id="moc:BB934_03250"/>
<feature type="domain" description="HTH crp-type" evidence="4">
    <location>
        <begin position="107"/>
        <end position="181"/>
    </location>
</feature>